<dbReference type="Gene3D" id="3.55.50.30">
    <property type="match status" value="1"/>
</dbReference>
<dbReference type="InterPro" id="IPR032623">
    <property type="entry name" value="FecR_N"/>
</dbReference>
<dbReference type="Pfam" id="PF16220">
    <property type="entry name" value="DUF4880"/>
    <property type="match status" value="1"/>
</dbReference>
<evidence type="ECO:0000256" key="1">
    <source>
        <dbReference type="SAM" id="Phobius"/>
    </source>
</evidence>
<evidence type="ECO:0000259" key="3">
    <source>
        <dbReference type="Pfam" id="PF16220"/>
    </source>
</evidence>
<feature type="domain" description="FecR N-terminal" evidence="3">
    <location>
        <begin position="9"/>
        <end position="49"/>
    </location>
</feature>
<keyword evidence="1" id="KW-1133">Transmembrane helix</keyword>
<proteinExistence type="predicted"/>
<dbReference type="PIRSF" id="PIRSF018266">
    <property type="entry name" value="FecR"/>
    <property type="match status" value="1"/>
</dbReference>
<accession>A0ABV7UU70</accession>
<dbReference type="EMBL" id="JBHRYF010000002">
    <property type="protein sequence ID" value="MFC3659827.1"/>
    <property type="molecule type" value="Genomic_DNA"/>
</dbReference>
<feature type="transmembrane region" description="Helical" evidence="1">
    <location>
        <begin position="132"/>
        <end position="154"/>
    </location>
</feature>
<sequence>MDSSIRIERAAAAWLARRDAGGWAARDQDELDDWLAASTAHRVAWLRLRAAWHESGRLKALGAGLPAGQVPAAGRWAAPSSAGGPPDRSTCATTRWLDPGAPAGAVRRQPVDAAALVFAPRRLKPQSRPRRLPRLAAVAAMAAVGISLLFGWGLHSPAVQPVAYGTAVGALETAALADGSEATLSSDSRIVVALSRRERHIDLQRGEAFFHAAKDAKRPFIVAAAGHQAIAVGTRFAVRRDTDGMRVVVTEGLVRLESEPGADGRRQPSLLLPAGSVALAGPHGVVVQSGTVEQARQALSWREGFLAFHDTSLAAAAAEFNRYNARKIVIGAPSVGALRVGGSFRWSNAEAFVRLLEQGFPVRAEYGDKAIVLHDR</sequence>
<dbReference type="InterPro" id="IPR006860">
    <property type="entry name" value="FecR"/>
</dbReference>
<dbReference type="PANTHER" id="PTHR30273">
    <property type="entry name" value="PERIPLASMIC SIGNAL SENSOR AND SIGMA FACTOR ACTIVATOR FECR-RELATED"/>
    <property type="match status" value="1"/>
</dbReference>
<comment type="caution">
    <text evidence="4">The sequence shown here is derived from an EMBL/GenBank/DDBJ whole genome shotgun (WGS) entry which is preliminary data.</text>
</comment>
<dbReference type="Pfam" id="PF04773">
    <property type="entry name" value="FecR"/>
    <property type="match status" value="1"/>
</dbReference>
<dbReference type="RefSeq" id="WP_386708115.1">
    <property type="nucleotide sequence ID" value="NZ_JBHRYF010000002.1"/>
</dbReference>
<dbReference type="InterPro" id="IPR012373">
    <property type="entry name" value="Ferrdict_sens_TM"/>
</dbReference>
<gene>
    <name evidence="4" type="ORF">ACFOM9_07010</name>
</gene>
<feature type="domain" description="FecR protein" evidence="2">
    <location>
        <begin position="165"/>
        <end position="255"/>
    </location>
</feature>
<dbReference type="Gene3D" id="2.60.120.1440">
    <property type="match status" value="1"/>
</dbReference>
<organism evidence="4 5">
    <name type="scientific">Luteimonas notoginsengisoli</name>
    <dbReference type="NCBI Taxonomy" id="1578200"/>
    <lineage>
        <taxon>Bacteria</taxon>
        <taxon>Pseudomonadati</taxon>
        <taxon>Pseudomonadota</taxon>
        <taxon>Gammaproteobacteria</taxon>
        <taxon>Lysobacterales</taxon>
        <taxon>Lysobacteraceae</taxon>
        <taxon>Luteimonas</taxon>
    </lineage>
</organism>
<protein>
    <submittedName>
        <fullName evidence="4">FecR family protein</fullName>
    </submittedName>
</protein>
<keyword evidence="5" id="KW-1185">Reference proteome</keyword>
<name>A0ABV7UU70_9GAMM</name>
<evidence type="ECO:0000313" key="5">
    <source>
        <dbReference type="Proteomes" id="UP001595724"/>
    </source>
</evidence>
<dbReference type="Proteomes" id="UP001595724">
    <property type="component" value="Unassembled WGS sequence"/>
</dbReference>
<reference evidence="5" key="1">
    <citation type="journal article" date="2019" name="Int. J. Syst. Evol. Microbiol.">
        <title>The Global Catalogue of Microorganisms (GCM) 10K type strain sequencing project: providing services to taxonomists for standard genome sequencing and annotation.</title>
        <authorList>
            <consortium name="The Broad Institute Genomics Platform"/>
            <consortium name="The Broad Institute Genome Sequencing Center for Infectious Disease"/>
            <person name="Wu L."/>
            <person name="Ma J."/>
        </authorList>
    </citation>
    <scope>NUCLEOTIDE SEQUENCE [LARGE SCALE GENOMIC DNA]</scope>
    <source>
        <strain evidence="5">KCTC 42211</strain>
    </source>
</reference>
<keyword evidence="1" id="KW-0472">Membrane</keyword>
<keyword evidence="1" id="KW-0812">Transmembrane</keyword>
<evidence type="ECO:0000313" key="4">
    <source>
        <dbReference type="EMBL" id="MFC3659827.1"/>
    </source>
</evidence>
<dbReference type="PANTHER" id="PTHR30273:SF2">
    <property type="entry name" value="PROTEIN FECR"/>
    <property type="match status" value="1"/>
</dbReference>
<evidence type="ECO:0000259" key="2">
    <source>
        <dbReference type="Pfam" id="PF04773"/>
    </source>
</evidence>